<keyword evidence="6 11" id="KW-0521">NADP</keyword>
<feature type="binding site" evidence="11">
    <location>
        <position position="234"/>
    </location>
    <ligand>
        <name>NADP(+)</name>
        <dbReference type="ChEBI" id="CHEBI:58349"/>
    </ligand>
</feature>
<comment type="catalytic activity">
    <reaction evidence="11">
        <text>(6R)-5,10-methenyltetrahydrofolate + H2O = (6R)-10-formyltetrahydrofolate + H(+)</text>
        <dbReference type="Rhea" id="RHEA:23700"/>
        <dbReference type="ChEBI" id="CHEBI:15377"/>
        <dbReference type="ChEBI" id="CHEBI:15378"/>
        <dbReference type="ChEBI" id="CHEBI:57455"/>
        <dbReference type="ChEBI" id="CHEBI:195366"/>
        <dbReference type="EC" id="3.5.4.9"/>
    </reaction>
</comment>
<dbReference type="InterPro" id="IPR000672">
    <property type="entry name" value="THF_DH/CycHdrlase"/>
</dbReference>
<feature type="binding site" evidence="11">
    <location>
        <begin position="165"/>
        <end position="167"/>
    </location>
    <ligand>
        <name>NADP(+)</name>
        <dbReference type="ChEBI" id="CHEBI:58349"/>
    </ligand>
</feature>
<proteinExistence type="inferred from homology"/>
<dbReference type="GO" id="GO:0005829">
    <property type="term" value="C:cytosol"/>
    <property type="evidence" value="ECO:0007669"/>
    <property type="project" value="TreeGrafter"/>
</dbReference>
<feature type="domain" description="Tetrahydrofolate dehydrogenase/cyclohydrolase NAD(P)-binding" evidence="13">
    <location>
        <begin position="139"/>
        <end position="283"/>
    </location>
</feature>
<evidence type="ECO:0000313" key="14">
    <source>
        <dbReference type="EMBL" id="TET93541.1"/>
    </source>
</evidence>
<dbReference type="GO" id="GO:0009086">
    <property type="term" value="P:methionine biosynthetic process"/>
    <property type="evidence" value="ECO:0007669"/>
    <property type="project" value="UniProtKB-KW"/>
</dbReference>
<comment type="pathway">
    <text evidence="1 11">One-carbon metabolism; tetrahydrofolate interconversion.</text>
</comment>
<evidence type="ECO:0000256" key="6">
    <source>
        <dbReference type="ARBA" id="ARBA00022857"/>
    </source>
</evidence>
<dbReference type="CDD" id="cd01080">
    <property type="entry name" value="NAD_bind_m-THF_DH_Cyclohyd"/>
    <property type="match status" value="1"/>
</dbReference>
<keyword evidence="3 11" id="KW-0554">One-carbon metabolism</keyword>
<dbReference type="PRINTS" id="PR00085">
    <property type="entry name" value="THFDHDRGNASE"/>
</dbReference>
<evidence type="ECO:0000259" key="12">
    <source>
        <dbReference type="Pfam" id="PF00763"/>
    </source>
</evidence>
<dbReference type="InterPro" id="IPR020631">
    <property type="entry name" value="THF_DH/CycHdrlase_NAD-bd_dom"/>
</dbReference>
<dbReference type="Pfam" id="PF02882">
    <property type="entry name" value="THF_DHG_CYH_C"/>
    <property type="match status" value="1"/>
</dbReference>
<organism evidence="14 15">
    <name type="scientific">Aerophobetes bacterium</name>
    <dbReference type="NCBI Taxonomy" id="2030807"/>
    <lineage>
        <taxon>Bacteria</taxon>
        <taxon>Candidatus Aerophobota</taxon>
    </lineage>
</organism>
<dbReference type="Proteomes" id="UP000316925">
    <property type="component" value="Unassembled WGS sequence"/>
</dbReference>
<dbReference type="EMBL" id="SOIJ01000096">
    <property type="protein sequence ID" value="TET93541.1"/>
    <property type="molecule type" value="Genomic_DNA"/>
</dbReference>
<keyword evidence="4 11" id="KW-0658">Purine biosynthesis</keyword>
<dbReference type="InterPro" id="IPR046346">
    <property type="entry name" value="Aminoacid_DH-like_N_sf"/>
</dbReference>
<keyword evidence="5 11" id="KW-0378">Hydrolase</keyword>
<dbReference type="Pfam" id="PF00763">
    <property type="entry name" value="THF_DHG_CYH"/>
    <property type="match status" value="1"/>
</dbReference>
<keyword evidence="10 11" id="KW-0511">Multifunctional enzyme</keyword>
<feature type="binding site" evidence="11">
    <location>
        <position position="190"/>
    </location>
    <ligand>
        <name>NADP(+)</name>
        <dbReference type="ChEBI" id="CHEBI:58349"/>
    </ligand>
</feature>
<evidence type="ECO:0000256" key="3">
    <source>
        <dbReference type="ARBA" id="ARBA00022563"/>
    </source>
</evidence>
<dbReference type="InterPro" id="IPR020630">
    <property type="entry name" value="THF_DH/CycHdrlase_cat_dom"/>
</dbReference>
<evidence type="ECO:0000259" key="13">
    <source>
        <dbReference type="Pfam" id="PF02882"/>
    </source>
</evidence>
<evidence type="ECO:0000256" key="5">
    <source>
        <dbReference type="ARBA" id="ARBA00022801"/>
    </source>
</evidence>
<comment type="similarity">
    <text evidence="11">Belongs to the tetrahydrofolate dehydrogenase/cyclohydrolase family.</text>
</comment>
<dbReference type="PANTHER" id="PTHR48099:SF5">
    <property type="entry name" value="C-1-TETRAHYDROFOLATE SYNTHASE, CYTOPLASMIC"/>
    <property type="match status" value="1"/>
</dbReference>
<dbReference type="GO" id="GO:0004488">
    <property type="term" value="F:methylenetetrahydrofolate dehydrogenase (NADP+) activity"/>
    <property type="evidence" value="ECO:0007669"/>
    <property type="project" value="UniProtKB-UniRule"/>
</dbReference>
<dbReference type="FunFam" id="3.40.50.10860:FF:000005">
    <property type="entry name" value="C-1-tetrahydrofolate synthase, cytoplasmic, putative"/>
    <property type="match status" value="1"/>
</dbReference>
<dbReference type="EC" id="1.5.1.5" evidence="11"/>
<comment type="subunit">
    <text evidence="2 11">Homodimer.</text>
</comment>
<dbReference type="GO" id="GO:0006164">
    <property type="term" value="P:purine nucleotide biosynthetic process"/>
    <property type="evidence" value="ECO:0007669"/>
    <property type="project" value="UniProtKB-KW"/>
</dbReference>
<dbReference type="EC" id="3.5.4.9" evidence="11"/>
<evidence type="ECO:0000256" key="4">
    <source>
        <dbReference type="ARBA" id="ARBA00022755"/>
    </source>
</evidence>
<dbReference type="AlphaFoldDB" id="A0A523YPX2"/>
<comment type="function">
    <text evidence="11">Catalyzes the oxidation of 5,10-methylenetetrahydrofolate to 5,10-methenyltetrahydrofolate and then the hydrolysis of 5,10-methenyltetrahydrofolate to 10-formyltetrahydrofolate.</text>
</comment>
<reference evidence="14 15" key="1">
    <citation type="submission" date="2019-03" db="EMBL/GenBank/DDBJ databases">
        <title>Metabolic potential of uncultured bacteria and archaea associated with petroleum seepage in deep-sea sediments.</title>
        <authorList>
            <person name="Dong X."/>
            <person name="Hubert C."/>
        </authorList>
    </citation>
    <scope>NUCLEOTIDE SEQUENCE [LARGE SCALE GENOMIC DNA]</scope>
    <source>
        <strain evidence="14">E29_bin28</strain>
    </source>
</reference>
<dbReference type="GO" id="GO:0035999">
    <property type="term" value="P:tetrahydrofolate interconversion"/>
    <property type="evidence" value="ECO:0007669"/>
    <property type="project" value="UniProtKB-UniRule"/>
</dbReference>
<keyword evidence="11" id="KW-0028">Amino-acid biosynthesis</keyword>
<gene>
    <name evidence="11" type="primary">folD</name>
    <name evidence="14" type="ORF">E3J33_01690</name>
</gene>
<sequence length="297" mass="32013">MAATLIDGNKIAGEIKEKLAEEIKRLKEKGVSPSLSSIQVGEDPGTKVYVRSQEKSCEKIGIEYNLHQFKEDVSQKELEDFINHLNEDKKVSGIILQMPLPSHIDGRGLQRMISSQKDAEGISPANMGMVVYARPILGPCTAMAVMELIKSTGVKLYGKEAVMVGHSDIVGKPTTLLLLDKFVTTSVCHIATGERGTLPEYVRKAEILIVAVGKANLVKGEWVKEGAIVIDVGINRVEGKIVGDVEFEVAKERASFITPVPGGVGPVTTAMLLKNTVEAAKLQATTEMASLRNGGVH</sequence>
<accession>A0A523YPX2</accession>
<dbReference type="Gene3D" id="3.40.50.10860">
    <property type="entry name" value="Leucine Dehydrogenase, chain A, domain 1"/>
    <property type="match status" value="1"/>
</dbReference>
<dbReference type="Gene3D" id="3.40.50.720">
    <property type="entry name" value="NAD(P)-binding Rossmann-like Domain"/>
    <property type="match status" value="1"/>
</dbReference>
<keyword evidence="8 11" id="KW-0368">Histidine biosynthesis</keyword>
<dbReference type="PANTHER" id="PTHR48099">
    <property type="entry name" value="C-1-TETRAHYDROFOLATE SYNTHASE, CYTOPLASMIC-RELATED"/>
    <property type="match status" value="1"/>
</dbReference>
<dbReference type="SUPFAM" id="SSF51735">
    <property type="entry name" value="NAD(P)-binding Rossmann-fold domains"/>
    <property type="match status" value="1"/>
</dbReference>
<evidence type="ECO:0000256" key="9">
    <source>
        <dbReference type="ARBA" id="ARBA00023167"/>
    </source>
</evidence>
<evidence type="ECO:0000256" key="2">
    <source>
        <dbReference type="ARBA" id="ARBA00011738"/>
    </source>
</evidence>
<protein>
    <recommendedName>
        <fullName evidence="11">Bifunctional protein FolD</fullName>
    </recommendedName>
    <domain>
        <recommendedName>
            <fullName evidence="11">Methylenetetrahydrofolate dehydrogenase</fullName>
            <ecNumber evidence="11">1.5.1.5</ecNumber>
        </recommendedName>
    </domain>
    <domain>
        <recommendedName>
            <fullName evidence="11">Methenyltetrahydrofolate cyclohydrolase</fullName>
            <ecNumber evidence="11">3.5.4.9</ecNumber>
        </recommendedName>
    </domain>
</protein>
<dbReference type="HAMAP" id="MF_01576">
    <property type="entry name" value="THF_DHG_CYH"/>
    <property type="match status" value="1"/>
</dbReference>
<keyword evidence="9 11" id="KW-0486">Methionine biosynthesis</keyword>
<evidence type="ECO:0000256" key="7">
    <source>
        <dbReference type="ARBA" id="ARBA00023002"/>
    </source>
</evidence>
<comment type="caution">
    <text evidence="14">The sequence shown here is derived from an EMBL/GenBank/DDBJ whole genome shotgun (WGS) entry which is preliminary data.</text>
</comment>
<dbReference type="InterPro" id="IPR036291">
    <property type="entry name" value="NAD(P)-bd_dom_sf"/>
</dbReference>
<dbReference type="UniPathway" id="UPA00193"/>
<feature type="domain" description="Tetrahydrofolate dehydrogenase/cyclohydrolase catalytic" evidence="12">
    <location>
        <begin position="6"/>
        <end position="120"/>
    </location>
</feature>
<dbReference type="SUPFAM" id="SSF53223">
    <property type="entry name" value="Aminoacid dehydrogenase-like, N-terminal domain"/>
    <property type="match status" value="1"/>
</dbReference>
<evidence type="ECO:0000256" key="1">
    <source>
        <dbReference type="ARBA" id="ARBA00004777"/>
    </source>
</evidence>
<evidence type="ECO:0000313" key="15">
    <source>
        <dbReference type="Proteomes" id="UP000316925"/>
    </source>
</evidence>
<evidence type="ECO:0000256" key="11">
    <source>
        <dbReference type="HAMAP-Rule" id="MF_01576"/>
    </source>
</evidence>
<keyword evidence="7 11" id="KW-0560">Oxidoreductase</keyword>
<evidence type="ECO:0000256" key="8">
    <source>
        <dbReference type="ARBA" id="ARBA00023102"/>
    </source>
</evidence>
<evidence type="ECO:0000256" key="10">
    <source>
        <dbReference type="ARBA" id="ARBA00023268"/>
    </source>
</evidence>
<dbReference type="GO" id="GO:0004477">
    <property type="term" value="F:methenyltetrahydrofolate cyclohydrolase activity"/>
    <property type="evidence" value="ECO:0007669"/>
    <property type="project" value="UniProtKB-UniRule"/>
</dbReference>
<comment type="catalytic activity">
    <reaction evidence="11">
        <text>(6R)-5,10-methylene-5,6,7,8-tetrahydrofolate + NADP(+) = (6R)-5,10-methenyltetrahydrofolate + NADPH</text>
        <dbReference type="Rhea" id="RHEA:22812"/>
        <dbReference type="ChEBI" id="CHEBI:15636"/>
        <dbReference type="ChEBI" id="CHEBI:57455"/>
        <dbReference type="ChEBI" id="CHEBI:57783"/>
        <dbReference type="ChEBI" id="CHEBI:58349"/>
        <dbReference type="EC" id="1.5.1.5"/>
    </reaction>
</comment>
<name>A0A523YPX2_UNCAE</name>
<dbReference type="FunFam" id="3.40.50.720:FF:000006">
    <property type="entry name" value="Bifunctional protein FolD"/>
    <property type="match status" value="1"/>
</dbReference>
<dbReference type="GO" id="GO:0000105">
    <property type="term" value="P:L-histidine biosynthetic process"/>
    <property type="evidence" value="ECO:0007669"/>
    <property type="project" value="UniProtKB-KW"/>
</dbReference>